<reference evidence="2 3" key="1">
    <citation type="submission" date="2024-11" db="EMBL/GenBank/DDBJ databases">
        <title>Chromosome-level genome assembly of the freshwater bivalve Anodonta woodiana.</title>
        <authorList>
            <person name="Chen X."/>
        </authorList>
    </citation>
    <scope>NUCLEOTIDE SEQUENCE [LARGE SCALE GENOMIC DNA]</scope>
    <source>
        <strain evidence="2">MN2024</strain>
        <tissue evidence="2">Gills</tissue>
    </source>
</reference>
<organism evidence="2 3">
    <name type="scientific">Sinanodonta woodiana</name>
    <name type="common">Chinese pond mussel</name>
    <name type="synonym">Anodonta woodiana</name>
    <dbReference type="NCBI Taxonomy" id="1069815"/>
    <lineage>
        <taxon>Eukaryota</taxon>
        <taxon>Metazoa</taxon>
        <taxon>Spiralia</taxon>
        <taxon>Lophotrochozoa</taxon>
        <taxon>Mollusca</taxon>
        <taxon>Bivalvia</taxon>
        <taxon>Autobranchia</taxon>
        <taxon>Heteroconchia</taxon>
        <taxon>Palaeoheterodonta</taxon>
        <taxon>Unionida</taxon>
        <taxon>Unionoidea</taxon>
        <taxon>Unionidae</taxon>
        <taxon>Unioninae</taxon>
        <taxon>Sinanodonta</taxon>
    </lineage>
</organism>
<evidence type="ECO:0000313" key="3">
    <source>
        <dbReference type="Proteomes" id="UP001634394"/>
    </source>
</evidence>
<sequence length="145" mass="16227">MMCDSQVYMMCDSQVCIVCDSQVCMMCDSQVYMMCDSQLRLYVKLTRSWNMSSELNDPNSQPAGGSPDLNQHSINLGHMPSANFISGYYSNSNSDEPGIDIRLRADSDGKIINGSIKTTVQFKPTHQVVPPRKKERSGWLYKQGG</sequence>
<evidence type="ECO:0000313" key="2">
    <source>
        <dbReference type="EMBL" id="KAL3880514.1"/>
    </source>
</evidence>
<keyword evidence="3" id="KW-1185">Reference proteome</keyword>
<evidence type="ECO:0000256" key="1">
    <source>
        <dbReference type="SAM" id="MobiDB-lite"/>
    </source>
</evidence>
<feature type="region of interest" description="Disordered" evidence="1">
    <location>
        <begin position="53"/>
        <end position="75"/>
    </location>
</feature>
<proteinExistence type="predicted"/>
<feature type="compositionally biased region" description="Polar residues" evidence="1">
    <location>
        <begin position="53"/>
        <end position="74"/>
    </location>
</feature>
<accession>A0ABD3X2R5</accession>
<gene>
    <name evidence="2" type="ORF">ACJMK2_032748</name>
</gene>
<name>A0ABD3X2R5_SINWO</name>
<dbReference type="Proteomes" id="UP001634394">
    <property type="component" value="Unassembled WGS sequence"/>
</dbReference>
<protein>
    <recommendedName>
        <fullName evidence="4">B box-type domain-containing protein</fullName>
    </recommendedName>
</protein>
<comment type="caution">
    <text evidence="2">The sequence shown here is derived from an EMBL/GenBank/DDBJ whole genome shotgun (WGS) entry which is preliminary data.</text>
</comment>
<dbReference type="AlphaFoldDB" id="A0ABD3X2R5"/>
<dbReference type="EMBL" id="JBJQND010000004">
    <property type="protein sequence ID" value="KAL3880514.1"/>
    <property type="molecule type" value="Genomic_DNA"/>
</dbReference>
<evidence type="ECO:0008006" key="4">
    <source>
        <dbReference type="Google" id="ProtNLM"/>
    </source>
</evidence>
<feature type="region of interest" description="Disordered" evidence="1">
    <location>
        <begin position="124"/>
        <end position="145"/>
    </location>
</feature>